<dbReference type="InterPro" id="IPR000477">
    <property type="entry name" value="RT_dom"/>
</dbReference>
<dbReference type="InterPro" id="IPR043502">
    <property type="entry name" value="DNA/RNA_pol_sf"/>
</dbReference>
<dbReference type="GO" id="GO:0003964">
    <property type="term" value="F:RNA-directed DNA polymerase activity"/>
    <property type="evidence" value="ECO:0007669"/>
    <property type="project" value="UniProtKB-KW"/>
</dbReference>
<dbReference type="OrthoDB" id="413122at2759"/>
<dbReference type="GO" id="GO:0015074">
    <property type="term" value="P:DNA integration"/>
    <property type="evidence" value="ECO:0007669"/>
    <property type="project" value="InterPro"/>
</dbReference>
<evidence type="ECO:0000256" key="6">
    <source>
        <dbReference type="ARBA" id="ARBA00022918"/>
    </source>
</evidence>
<dbReference type="CDD" id="cd09274">
    <property type="entry name" value="RNase_HI_RT_Ty3"/>
    <property type="match status" value="1"/>
</dbReference>
<dbReference type="PANTHER" id="PTHR37984">
    <property type="entry name" value="PROTEIN CBG26694"/>
    <property type="match status" value="1"/>
</dbReference>
<dbReference type="CDD" id="cd01647">
    <property type="entry name" value="RT_LTR"/>
    <property type="match status" value="1"/>
</dbReference>
<evidence type="ECO:0000256" key="3">
    <source>
        <dbReference type="ARBA" id="ARBA00022722"/>
    </source>
</evidence>
<dbReference type="Pfam" id="PF00078">
    <property type="entry name" value="RVT_1"/>
    <property type="match status" value="1"/>
</dbReference>
<protein>
    <recommendedName>
        <fullName evidence="12">Reverse transcriptase</fullName>
    </recommendedName>
</protein>
<dbReference type="Gene3D" id="3.10.10.10">
    <property type="entry name" value="HIV Type 1 Reverse Transcriptase, subunit A, domain 1"/>
    <property type="match status" value="1"/>
</dbReference>
<accession>A0A813WC54</accession>
<keyword evidence="3" id="KW-0540">Nuclease</keyword>
<dbReference type="SMART" id="SM00298">
    <property type="entry name" value="CHROMO"/>
    <property type="match status" value="1"/>
</dbReference>
<dbReference type="InterPro" id="IPR050951">
    <property type="entry name" value="Retrovirus_Pol_polyprotein"/>
</dbReference>
<dbReference type="InterPro" id="IPR016197">
    <property type="entry name" value="Chromo-like_dom_sf"/>
</dbReference>
<name>A0A813WC54_9BILA</name>
<evidence type="ECO:0000259" key="9">
    <source>
        <dbReference type="PROSITE" id="PS50994"/>
    </source>
</evidence>
<feature type="domain" description="Integrase catalytic" evidence="9">
    <location>
        <begin position="413"/>
        <end position="589"/>
    </location>
</feature>
<dbReference type="InterPro" id="IPR000953">
    <property type="entry name" value="Chromo/chromo_shadow_dom"/>
</dbReference>
<feature type="domain" description="Chromo" evidence="8">
    <location>
        <begin position="679"/>
        <end position="737"/>
    </location>
</feature>
<dbReference type="Pfam" id="PF00974">
    <property type="entry name" value="Rhabdo_glycop_FD"/>
    <property type="match status" value="1"/>
</dbReference>
<evidence type="ECO:0000256" key="2">
    <source>
        <dbReference type="ARBA" id="ARBA00022695"/>
    </source>
</evidence>
<comment type="caution">
    <text evidence="10">The sequence shown here is derived from an EMBL/GenBank/DDBJ whole genome shotgun (WGS) entry which is preliminary data.</text>
</comment>
<dbReference type="PROSITE" id="PS50013">
    <property type="entry name" value="CHROMO_2"/>
    <property type="match status" value="1"/>
</dbReference>
<reference evidence="10" key="1">
    <citation type="submission" date="2021-02" db="EMBL/GenBank/DDBJ databases">
        <authorList>
            <person name="Nowell W R."/>
        </authorList>
    </citation>
    <scope>NUCLEOTIDE SEQUENCE</scope>
    <source>
        <strain evidence="10">Ploen Becks lab</strain>
    </source>
</reference>
<evidence type="ECO:0000256" key="5">
    <source>
        <dbReference type="ARBA" id="ARBA00022801"/>
    </source>
</evidence>
<feature type="region of interest" description="Disordered" evidence="7">
    <location>
        <begin position="1217"/>
        <end position="1289"/>
    </location>
</feature>
<keyword evidence="6" id="KW-0695">RNA-directed DNA polymerase</keyword>
<dbReference type="GO" id="GO:0004519">
    <property type="term" value="F:endonuclease activity"/>
    <property type="evidence" value="ECO:0007669"/>
    <property type="project" value="UniProtKB-KW"/>
</dbReference>
<organism evidence="10 11">
    <name type="scientific">Brachionus calyciflorus</name>
    <dbReference type="NCBI Taxonomy" id="104777"/>
    <lineage>
        <taxon>Eukaryota</taxon>
        <taxon>Metazoa</taxon>
        <taxon>Spiralia</taxon>
        <taxon>Gnathifera</taxon>
        <taxon>Rotifera</taxon>
        <taxon>Eurotatoria</taxon>
        <taxon>Monogononta</taxon>
        <taxon>Pseudotrocha</taxon>
        <taxon>Ploima</taxon>
        <taxon>Brachionidae</taxon>
        <taxon>Brachionus</taxon>
    </lineage>
</organism>
<dbReference type="InterPro" id="IPR043128">
    <property type="entry name" value="Rev_trsase/Diguanyl_cyclase"/>
</dbReference>
<dbReference type="Gene3D" id="3.30.420.10">
    <property type="entry name" value="Ribonuclease H-like superfamily/Ribonuclease H"/>
    <property type="match status" value="1"/>
</dbReference>
<dbReference type="InterPro" id="IPR001903">
    <property type="entry name" value="Rhabdo_glycop_FD"/>
</dbReference>
<dbReference type="SUPFAM" id="SSF161008">
    <property type="entry name" value="Viral glycoprotein ectodomain-like"/>
    <property type="match status" value="1"/>
</dbReference>
<evidence type="ECO:0000259" key="8">
    <source>
        <dbReference type="PROSITE" id="PS50013"/>
    </source>
</evidence>
<dbReference type="InterPro" id="IPR023780">
    <property type="entry name" value="Chromo_domain"/>
</dbReference>
<feature type="compositionally biased region" description="Basic and acidic residues" evidence="7">
    <location>
        <begin position="1224"/>
        <end position="1283"/>
    </location>
</feature>
<evidence type="ECO:0008006" key="12">
    <source>
        <dbReference type="Google" id="ProtNLM"/>
    </source>
</evidence>
<dbReference type="Proteomes" id="UP000663879">
    <property type="component" value="Unassembled WGS sequence"/>
</dbReference>
<evidence type="ECO:0000256" key="7">
    <source>
        <dbReference type="SAM" id="MobiDB-lite"/>
    </source>
</evidence>
<dbReference type="PANTHER" id="PTHR37984:SF5">
    <property type="entry name" value="PROTEIN NYNRIN-LIKE"/>
    <property type="match status" value="1"/>
</dbReference>
<keyword evidence="4" id="KW-0255">Endonuclease</keyword>
<dbReference type="Gene3D" id="2.40.50.40">
    <property type="match status" value="1"/>
</dbReference>
<gene>
    <name evidence="10" type="ORF">OXX778_LOCUS8906</name>
</gene>
<keyword evidence="5" id="KW-0378">Hydrolase</keyword>
<evidence type="ECO:0000313" key="11">
    <source>
        <dbReference type="Proteomes" id="UP000663879"/>
    </source>
</evidence>
<proteinExistence type="predicted"/>
<dbReference type="InterPro" id="IPR041588">
    <property type="entry name" value="Integrase_H2C2"/>
</dbReference>
<keyword evidence="11" id="KW-1185">Reference proteome</keyword>
<dbReference type="CDD" id="cd00024">
    <property type="entry name" value="CD_CSD"/>
    <property type="match status" value="1"/>
</dbReference>
<feature type="region of interest" description="Disordered" evidence="7">
    <location>
        <begin position="1168"/>
        <end position="1192"/>
    </location>
</feature>
<keyword evidence="2" id="KW-0548">Nucleotidyltransferase</keyword>
<dbReference type="GO" id="GO:0016787">
    <property type="term" value="F:hydrolase activity"/>
    <property type="evidence" value="ECO:0007669"/>
    <property type="project" value="UniProtKB-KW"/>
</dbReference>
<dbReference type="InterPro" id="IPR012337">
    <property type="entry name" value="RNaseH-like_sf"/>
</dbReference>
<keyword evidence="1" id="KW-0808">Transferase</keyword>
<dbReference type="SUPFAM" id="SSF56672">
    <property type="entry name" value="DNA/RNA polymerases"/>
    <property type="match status" value="1"/>
</dbReference>
<evidence type="ECO:0000313" key="10">
    <source>
        <dbReference type="EMBL" id="CAF0850122.1"/>
    </source>
</evidence>
<dbReference type="Gene3D" id="3.30.70.270">
    <property type="match status" value="1"/>
</dbReference>
<evidence type="ECO:0000256" key="1">
    <source>
        <dbReference type="ARBA" id="ARBA00022679"/>
    </source>
</evidence>
<dbReference type="EMBL" id="CAJNOC010001268">
    <property type="protein sequence ID" value="CAF0850122.1"/>
    <property type="molecule type" value="Genomic_DNA"/>
</dbReference>
<dbReference type="SUPFAM" id="SSF53098">
    <property type="entry name" value="Ribonuclease H-like"/>
    <property type="match status" value="1"/>
</dbReference>
<evidence type="ECO:0000256" key="4">
    <source>
        <dbReference type="ARBA" id="ARBA00022759"/>
    </source>
</evidence>
<dbReference type="Pfam" id="PF17917">
    <property type="entry name" value="RT_RNaseH"/>
    <property type="match status" value="1"/>
</dbReference>
<dbReference type="PROSITE" id="PS50994">
    <property type="entry name" value="INTEGRASE"/>
    <property type="match status" value="1"/>
</dbReference>
<dbReference type="Pfam" id="PF00385">
    <property type="entry name" value="Chromo"/>
    <property type="match status" value="1"/>
</dbReference>
<dbReference type="Gene3D" id="1.10.340.70">
    <property type="match status" value="1"/>
</dbReference>
<dbReference type="Pfam" id="PF17921">
    <property type="entry name" value="Integrase_H2C2"/>
    <property type="match status" value="1"/>
</dbReference>
<dbReference type="InterPro" id="IPR001584">
    <property type="entry name" value="Integrase_cat-core"/>
</dbReference>
<feature type="compositionally biased region" description="Basic and acidic residues" evidence="7">
    <location>
        <begin position="1168"/>
        <end position="1185"/>
    </location>
</feature>
<dbReference type="InterPro" id="IPR036397">
    <property type="entry name" value="RNaseH_sf"/>
</dbReference>
<sequence>MDWFELTGCGIFPSKGILQFPDEEELNSNQFDYPYSILFLTEINDEFEQQYSWDTSYDTIKPVIVLNQTEAKLFGKVKKEVLSVIANSIDELGECATYKHKIRLADINTPPIYSPTYRKSEAERQFLKEEIDKMLKAKLIRPSRSAWSSPVIVVAKKGNGKRICIDYRKLNAVTITEKWPIPNVLDILDRLAESIFFTSLDLKSGYWQLLIDEDSIELTAFTLPSPKRRRKSYTHAYGTHAGVILVEIDENGNEYMIGCASRQFTKAEQNYSTTEKECLAFIYGMKKFRNLLIGIHFEALVDHISLKWLNSLKDPTSRLARWAIFLQDYDFTVIYRKGSDHTNVDALSRIKLEIPSPEKRRDIIDIAHSFGHFQVDSTFNRLKDDYYSNTMLDDVRGFVHQCQICLRNGKAGFMYHPAQATTVSKIFKRFSIDLVFGLPVSKDGYIALCVIVEFLSKYPYAKAIKSKTAAEISLVLIEYISIFGPFEELLSDQGSEFCNNILENLKTSLRFCHIVRSAYNPRTNGISERFNQTLIEALRKHAEANTANCSEFLPFKSTNPDEIKDINKRALEIKKLFNETQNDVVDKIGKKQQHQKEIQNNIQNTVEEILPKGKTVFIKCEGILSKLEPRFKGPSTIIAHTKRGNYKVANALNEILPDSFPLHKIKIALDDNTLPKESAEVEKIIKHKMLDNKYIFLVKWKNFPVSQSSWVPEKNFKSMKLVNDYKKSITNQNLNERPKRQARSGKVNMISINMITSLFVIFVLLINLCSANGEKQNIVIEDNFKILKSKGIIKSYFEKFNLKYGAKTVLKKLFMFGKLKQQIFGNGYHCMMKKHVLKTSESFFGSKFESIRTENMELNREECLQMVNTRKCNHNVMDCDGEYCSYSSNPVAEYSWMEETNIISYFCSTSPKLITAQSLDEHLFNKNCKVSDKFCILHDSVIVWDNTIFHECPLYLIIEENFLITDSKDILLSNTSIGLQITGIQTMCKLDVLTTAEGIFVSMKIIVSQYIQLPTKEKTIIRTRNDIFVMIDRNLRFHLTNKIKENSISHNALLLNGIDLLSTFQVVISNEMSAGTWYRHVSDTVNIKSKIIETKSELENAMNVIVNKSQFFLIASGSTIENLTQDLMIYESAKTRTENVTLNPLMRDKTMNSINSFKKDDIARDFSKNSIKTKQESPSKIKRDQTMQSIQCKENNVQPVKIEYAIVLSKLSDKFRKSFRNSRKKSDSDERKRMKKESMRRTRSNEAYEKKELNYIREMQRTRLDERKRSQRQRDRVVRREAREDEDYR</sequence>
<dbReference type="GO" id="GO:0003676">
    <property type="term" value="F:nucleic acid binding"/>
    <property type="evidence" value="ECO:0007669"/>
    <property type="project" value="InterPro"/>
</dbReference>
<dbReference type="InterPro" id="IPR041373">
    <property type="entry name" value="RT_RNaseH"/>
</dbReference>
<dbReference type="SUPFAM" id="SSF54160">
    <property type="entry name" value="Chromo domain-like"/>
    <property type="match status" value="1"/>
</dbReference>